<reference evidence="2 3" key="1">
    <citation type="submission" date="2019-03" db="EMBL/GenBank/DDBJ databases">
        <title>Genomic Encyclopedia of Type Strains, Phase III (KMG-III): the genomes of soil and plant-associated and newly described type strains.</title>
        <authorList>
            <person name="Whitman W."/>
        </authorList>
    </citation>
    <scope>NUCLEOTIDE SEQUENCE [LARGE SCALE GENOMIC DNA]</scope>
    <source>
        <strain evidence="2 3">LMG 29544</strain>
    </source>
</reference>
<dbReference type="Pfam" id="PF11706">
    <property type="entry name" value="zf-CGNR"/>
    <property type="match status" value="1"/>
</dbReference>
<evidence type="ECO:0000259" key="1">
    <source>
        <dbReference type="Pfam" id="PF11706"/>
    </source>
</evidence>
<keyword evidence="3" id="KW-1185">Reference proteome</keyword>
<gene>
    <name evidence="2" type="ORF">BX592_10717</name>
</gene>
<dbReference type="RefSeq" id="WP_134191798.1">
    <property type="nucleotide sequence ID" value="NZ_JBHLUW010000046.1"/>
</dbReference>
<name>A0A4R8LUJ9_9BURK</name>
<sequence>MLALSQAFLQIADDPALDFLNTVARTDGTLYEYLEADNDVISWLQAMEFLDAKEQPSFRKGALVNAARSLRDTIRKLIIQKKDGKRVDVAALNAFLGHARYHVNLVRRAHGELDVVHDYERASPEQLLAPVAQAAAELLATGDFELVRKCESEDCILWFYDRTKAHRRRWCSMAMCGNRHKVANFRARQKYAASE</sequence>
<feature type="domain" description="Zinc finger CGNR" evidence="1">
    <location>
        <begin position="147"/>
        <end position="189"/>
    </location>
</feature>
<protein>
    <submittedName>
        <fullName evidence="2">Putative RNA-binding Zn ribbon-like protein</fullName>
    </submittedName>
</protein>
<dbReference type="PANTHER" id="PTHR35525:SF3">
    <property type="entry name" value="BLL6575 PROTEIN"/>
    <property type="match status" value="1"/>
</dbReference>
<accession>A0A4R8LUJ9</accession>
<dbReference type="AlphaFoldDB" id="A0A4R8LUJ9"/>
<dbReference type="Pfam" id="PF07336">
    <property type="entry name" value="ABATE"/>
    <property type="match status" value="1"/>
</dbReference>
<dbReference type="EMBL" id="SORE01000007">
    <property type="protein sequence ID" value="TDY51449.1"/>
    <property type="molecule type" value="Genomic_DNA"/>
</dbReference>
<comment type="caution">
    <text evidence="2">The sequence shown here is derived from an EMBL/GenBank/DDBJ whole genome shotgun (WGS) entry which is preliminary data.</text>
</comment>
<dbReference type="InterPro" id="IPR021005">
    <property type="entry name" value="Znf_CGNR"/>
</dbReference>
<dbReference type="PANTHER" id="PTHR35525">
    <property type="entry name" value="BLL6575 PROTEIN"/>
    <property type="match status" value="1"/>
</dbReference>
<dbReference type="InterPro" id="IPR010852">
    <property type="entry name" value="ABATE"/>
</dbReference>
<evidence type="ECO:0000313" key="2">
    <source>
        <dbReference type="EMBL" id="TDY51449.1"/>
    </source>
</evidence>
<dbReference type="InterPro" id="IPR023286">
    <property type="entry name" value="ABATE_dom_sf"/>
</dbReference>
<evidence type="ECO:0000313" key="3">
    <source>
        <dbReference type="Proteomes" id="UP000295509"/>
    </source>
</evidence>
<dbReference type="SUPFAM" id="SSF160904">
    <property type="entry name" value="Jann2411-like"/>
    <property type="match status" value="1"/>
</dbReference>
<dbReference type="OrthoDB" id="9808437at2"/>
<dbReference type="Proteomes" id="UP000295509">
    <property type="component" value="Unassembled WGS sequence"/>
</dbReference>
<proteinExistence type="predicted"/>
<organism evidence="2 3">
    <name type="scientific">Paraburkholderia rhizosphaerae</name>
    <dbReference type="NCBI Taxonomy" id="480658"/>
    <lineage>
        <taxon>Bacteria</taxon>
        <taxon>Pseudomonadati</taxon>
        <taxon>Pseudomonadota</taxon>
        <taxon>Betaproteobacteria</taxon>
        <taxon>Burkholderiales</taxon>
        <taxon>Burkholderiaceae</taxon>
        <taxon>Paraburkholderia</taxon>
    </lineage>
</organism>
<dbReference type="Gene3D" id="1.10.3300.10">
    <property type="entry name" value="Jann2411-like domain"/>
    <property type="match status" value="1"/>
</dbReference>